<dbReference type="AlphaFoldDB" id="A0AAD7YR94"/>
<proteinExistence type="predicted"/>
<evidence type="ECO:0000259" key="2">
    <source>
        <dbReference type="PROSITE" id="PS50966"/>
    </source>
</evidence>
<evidence type="ECO:0000256" key="1">
    <source>
        <dbReference type="PROSITE-ProRule" id="PRU00325"/>
    </source>
</evidence>
<accession>A0AAD7YR94</accession>
<protein>
    <recommendedName>
        <fullName evidence="2">SWIM-type domain-containing protein</fullName>
    </recommendedName>
</protein>
<dbReference type="EMBL" id="JARGEI010000009">
    <property type="protein sequence ID" value="KAJ8726197.1"/>
    <property type="molecule type" value="Genomic_DNA"/>
</dbReference>
<dbReference type="PROSITE" id="PS50966">
    <property type="entry name" value="ZF_SWIM"/>
    <property type="match status" value="1"/>
</dbReference>
<dbReference type="GO" id="GO:0008270">
    <property type="term" value="F:zinc ion binding"/>
    <property type="evidence" value="ECO:0007669"/>
    <property type="project" value="UniProtKB-KW"/>
</dbReference>
<reference evidence="3" key="1">
    <citation type="submission" date="2023-03" db="EMBL/GenBank/DDBJ databases">
        <title>Chromosome-level genomes of two armyworms, Mythimna separata and Mythimna loreyi, provide insights into the biosynthesis and reception of sex pheromones.</title>
        <authorList>
            <person name="Zhao H."/>
        </authorList>
    </citation>
    <scope>NUCLEOTIDE SEQUENCE</scope>
    <source>
        <strain evidence="3">BeijingLab</strain>
        <tissue evidence="3">Pupa</tissue>
    </source>
</reference>
<keyword evidence="4" id="KW-1185">Reference proteome</keyword>
<keyword evidence="1" id="KW-0479">Metal-binding</keyword>
<gene>
    <name evidence="3" type="ORF">PYW07_000895</name>
</gene>
<evidence type="ECO:0000313" key="3">
    <source>
        <dbReference type="EMBL" id="KAJ8726197.1"/>
    </source>
</evidence>
<name>A0AAD7YR94_MYTSE</name>
<evidence type="ECO:0000313" key="4">
    <source>
        <dbReference type="Proteomes" id="UP001231518"/>
    </source>
</evidence>
<organism evidence="3 4">
    <name type="scientific">Mythimna separata</name>
    <name type="common">Oriental armyworm</name>
    <name type="synonym">Pseudaletia separata</name>
    <dbReference type="NCBI Taxonomy" id="271217"/>
    <lineage>
        <taxon>Eukaryota</taxon>
        <taxon>Metazoa</taxon>
        <taxon>Ecdysozoa</taxon>
        <taxon>Arthropoda</taxon>
        <taxon>Hexapoda</taxon>
        <taxon>Insecta</taxon>
        <taxon>Pterygota</taxon>
        <taxon>Neoptera</taxon>
        <taxon>Endopterygota</taxon>
        <taxon>Lepidoptera</taxon>
        <taxon>Glossata</taxon>
        <taxon>Ditrysia</taxon>
        <taxon>Noctuoidea</taxon>
        <taxon>Noctuidae</taxon>
        <taxon>Noctuinae</taxon>
        <taxon>Hadenini</taxon>
        <taxon>Mythimna</taxon>
    </lineage>
</organism>
<comment type="caution">
    <text evidence="3">The sequence shown here is derived from an EMBL/GenBank/DDBJ whole genome shotgun (WGS) entry which is preliminary data.</text>
</comment>
<sequence>MFTDFKIAAAMTNHFHQPIVDSIHADEFLNIIRQKIDTSNLLHMYVERHRLNHRRVDFQRIEASQIENFPSMTEEDIILLVLGTYQLKLARSYCAEHLSNGLYIIETYREGALEDLPDYGIHEDAWLLRGRIQSRHVRVKTYFCYILINNANTIFQQYCTCLTGRRTMGTCAHIVSIVWYLGYARHTGIFP</sequence>
<keyword evidence="1" id="KW-0863">Zinc-finger</keyword>
<dbReference type="InterPro" id="IPR007527">
    <property type="entry name" value="Znf_SWIM"/>
</dbReference>
<feature type="domain" description="SWIM-type" evidence="2">
    <location>
        <begin position="144"/>
        <end position="182"/>
    </location>
</feature>
<keyword evidence="1" id="KW-0862">Zinc</keyword>
<dbReference type="Proteomes" id="UP001231518">
    <property type="component" value="Chromosome 10"/>
</dbReference>